<dbReference type="EMBL" id="BSDY01000025">
    <property type="protein sequence ID" value="GLI57833.1"/>
    <property type="molecule type" value="Genomic_DNA"/>
</dbReference>
<dbReference type="AlphaFoldDB" id="A0A9W6GMJ3"/>
<dbReference type="Proteomes" id="UP001144471">
    <property type="component" value="Unassembled WGS sequence"/>
</dbReference>
<proteinExistence type="predicted"/>
<organism evidence="1 2">
    <name type="scientific">Propionigenium maris DSM 9537</name>
    <dbReference type="NCBI Taxonomy" id="1123000"/>
    <lineage>
        <taxon>Bacteria</taxon>
        <taxon>Fusobacteriati</taxon>
        <taxon>Fusobacteriota</taxon>
        <taxon>Fusobacteriia</taxon>
        <taxon>Fusobacteriales</taxon>
        <taxon>Fusobacteriaceae</taxon>
        <taxon>Propionigenium</taxon>
    </lineage>
</organism>
<sequence length="279" mass="33260">MDLKSRIKEVYEKLITVSDLKNNSLDLSLPIFINTGDAVDIRITFKEDKVVLSNLLYRSIEESLDSQYSQLKIRKDYLMNKNKFNKIIQEYLTENKIKHSLKLEKDIDREEYEANLEEIIFSYTFFVTRYYNYIYDYIVANSKAKCREVIFKDEIQNFVINFNKKNRSKKINQVDKKLLSIASKYNDYYNLDNKFVLTGINSKYHLLEALRDLREIVSTQNNSTKKYKKIYVLIDQIGKKELSKEFVKDNLKTFKEIEIEEVYINNPEDVPKIEGRFTS</sequence>
<gene>
    <name evidence="1" type="ORF">PM10SUCC1_33470</name>
</gene>
<name>A0A9W6GMJ3_9FUSO</name>
<dbReference type="RefSeq" id="WP_281837508.1">
    <property type="nucleotide sequence ID" value="NZ_BSDY01000025.1"/>
</dbReference>
<keyword evidence="2" id="KW-1185">Reference proteome</keyword>
<protein>
    <submittedName>
        <fullName evidence="1">Uncharacterized protein</fullName>
    </submittedName>
</protein>
<comment type="caution">
    <text evidence="1">The sequence shown here is derived from an EMBL/GenBank/DDBJ whole genome shotgun (WGS) entry which is preliminary data.</text>
</comment>
<accession>A0A9W6GMJ3</accession>
<evidence type="ECO:0000313" key="2">
    <source>
        <dbReference type="Proteomes" id="UP001144471"/>
    </source>
</evidence>
<reference evidence="1" key="1">
    <citation type="submission" date="2022-12" db="EMBL/GenBank/DDBJ databases">
        <title>Reference genome sequencing for broad-spectrum identification of bacterial and archaeal isolates by mass spectrometry.</title>
        <authorList>
            <person name="Sekiguchi Y."/>
            <person name="Tourlousse D.M."/>
        </authorList>
    </citation>
    <scope>NUCLEOTIDE SEQUENCE</scope>
    <source>
        <strain evidence="1">10succ1</strain>
    </source>
</reference>
<evidence type="ECO:0000313" key="1">
    <source>
        <dbReference type="EMBL" id="GLI57833.1"/>
    </source>
</evidence>